<feature type="domain" description="DUF3108" evidence="2">
    <location>
        <begin position="29"/>
        <end position="227"/>
    </location>
</feature>
<dbReference type="Gene3D" id="2.40.360.20">
    <property type="match status" value="1"/>
</dbReference>
<organism evidence="3 4">
    <name type="scientific">Larkinella insperata</name>
    <dbReference type="NCBI Taxonomy" id="332158"/>
    <lineage>
        <taxon>Bacteria</taxon>
        <taxon>Pseudomonadati</taxon>
        <taxon>Bacteroidota</taxon>
        <taxon>Cytophagia</taxon>
        <taxon>Cytophagales</taxon>
        <taxon>Spirosomataceae</taxon>
        <taxon>Larkinella</taxon>
    </lineage>
</organism>
<accession>A0ABW3Q547</accession>
<reference evidence="4" key="1">
    <citation type="journal article" date="2019" name="Int. J. Syst. Evol. Microbiol.">
        <title>The Global Catalogue of Microorganisms (GCM) 10K type strain sequencing project: providing services to taxonomists for standard genome sequencing and annotation.</title>
        <authorList>
            <consortium name="The Broad Institute Genomics Platform"/>
            <consortium name="The Broad Institute Genome Sequencing Center for Infectious Disease"/>
            <person name="Wu L."/>
            <person name="Ma J."/>
        </authorList>
    </citation>
    <scope>NUCLEOTIDE SEQUENCE [LARGE SCALE GENOMIC DNA]</scope>
    <source>
        <strain evidence="4">CCUG 55608</strain>
    </source>
</reference>
<dbReference type="Proteomes" id="UP001597116">
    <property type="component" value="Unassembled WGS sequence"/>
</dbReference>
<dbReference type="RefSeq" id="WP_265992731.1">
    <property type="nucleotide sequence ID" value="NZ_CP110973.1"/>
</dbReference>
<feature type="signal peptide" evidence="1">
    <location>
        <begin position="1"/>
        <end position="19"/>
    </location>
</feature>
<evidence type="ECO:0000313" key="3">
    <source>
        <dbReference type="EMBL" id="MFD1142232.1"/>
    </source>
</evidence>
<evidence type="ECO:0000259" key="2">
    <source>
        <dbReference type="Pfam" id="PF21347"/>
    </source>
</evidence>
<feature type="chain" id="PRO_5046793597" description="DUF3108 domain-containing protein" evidence="1">
    <location>
        <begin position="20"/>
        <end position="233"/>
    </location>
</feature>
<dbReference type="InterPro" id="IPR049279">
    <property type="entry name" value="DUF3108-like"/>
</dbReference>
<dbReference type="Pfam" id="PF21347">
    <property type="entry name" value="DUF3108_like"/>
    <property type="match status" value="1"/>
</dbReference>
<proteinExistence type="predicted"/>
<dbReference type="EMBL" id="JBHTLP010000008">
    <property type="protein sequence ID" value="MFD1142232.1"/>
    <property type="molecule type" value="Genomic_DNA"/>
</dbReference>
<sequence>MKALLFFFALGLTTLSATAQDCMGMKFKPGTSYEMLTFNSKDKPIGKMVYTIKDVKKSGGSTLISVSMQTFDEKGKAAPEIGVNYTCTGKELIADLSGMFMGTYETMKDMEVRTKHNQLAYPGQYSTGSKLPDGEMQAEVYNKGTKMMDMDMKVVNRTVESKENLTTPAGTFSVYKINSNMEMNNRAMGIPVRSTLRSVSYRASDVLFDIRTENYNKNGKLQSYTVLNKLSGQ</sequence>
<name>A0ABW3Q547_9BACT</name>
<keyword evidence="1" id="KW-0732">Signal</keyword>
<keyword evidence="4" id="KW-1185">Reference proteome</keyword>
<evidence type="ECO:0000256" key="1">
    <source>
        <dbReference type="SAM" id="SignalP"/>
    </source>
</evidence>
<evidence type="ECO:0000313" key="4">
    <source>
        <dbReference type="Proteomes" id="UP001597116"/>
    </source>
</evidence>
<protein>
    <recommendedName>
        <fullName evidence="2">DUF3108 domain-containing protein</fullName>
    </recommendedName>
</protein>
<gene>
    <name evidence="3" type="ORF">ACFQ4C_13990</name>
</gene>
<comment type="caution">
    <text evidence="3">The sequence shown here is derived from an EMBL/GenBank/DDBJ whole genome shotgun (WGS) entry which is preliminary data.</text>
</comment>